<feature type="transmembrane region" description="Helical" evidence="1">
    <location>
        <begin position="194"/>
        <end position="213"/>
    </location>
</feature>
<dbReference type="PANTHER" id="PTHR38454">
    <property type="entry name" value="INTEGRAL MEMBRANE PROTEIN-RELATED"/>
    <property type="match status" value="1"/>
</dbReference>
<feature type="transmembrane region" description="Helical" evidence="1">
    <location>
        <begin position="101"/>
        <end position="118"/>
    </location>
</feature>
<dbReference type="Proteomes" id="UP000274578">
    <property type="component" value="Chromosome 1"/>
</dbReference>
<gene>
    <name evidence="2" type="ORF">NCTC13071_02427</name>
</gene>
<keyword evidence="1" id="KW-0472">Membrane</keyword>
<dbReference type="InterPro" id="IPR018580">
    <property type="entry name" value="Uncharacterised_YfhO"/>
</dbReference>
<keyword evidence="1" id="KW-0812">Transmembrane</keyword>
<name>A0A448L8Z0_9BACT</name>
<feature type="transmembrane region" description="Helical" evidence="1">
    <location>
        <begin position="363"/>
        <end position="381"/>
    </location>
</feature>
<dbReference type="KEGG" id="poc:NCTC13071_02427"/>
<feature type="transmembrane region" description="Helical" evidence="1">
    <location>
        <begin position="337"/>
        <end position="356"/>
    </location>
</feature>
<protein>
    <submittedName>
        <fullName evidence="2">Predicted membrane protein</fullName>
    </submittedName>
</protein>
<dbReference type="AlphaFoldDB" id="A0A448L8Z0"/>
<reference evidence="2 3" key="1">
    <citation type="submission" date="2018-12" db="EMBL/GenBank/DDBJ databases">
        <authorList>
            <consortium name="Pathogen Informatics"/>
        </authorList>
    </citation>
    <scope>NUCLEOTIDE SEQUENCE [LARGE SCALE GENOMIC DNA]</scope>
    <source>
        <strain evidence="2 3">NCTC13071</strain>
    </source>
</reference>
<keyword evidence="1" id="KW-1133">Transmembrane helix</keyword>
<feature type="transmembrane region" description="Helical" evidence="1">
    <location>
        <begin position="521"/>
        <end position="539"/>
    </location>
</feature>
<dbReference type="PANTHER" id="PTHR38454:SF1">
    <property type="entry name" value="INTEGRAL MEMBRANE PROTEIN"/>
    <property type="match status" value="1"/>
</dbReference>
<dbReference type="EMBL" id="LR134384">
    <property type="protein sequence ID" value="VEH16402.1"/>
    <property type="molecule type" value="Genomic_DNA"/>
</dbReference>
<accession>A0A448L8Z0</accession>
<feature type="transmembrane region" description="Helical" evidence="1">
    <location>
        <begin position="225"/>
        <end position="244"/>
    </location>
</feature>
<proteinExistence type="predicted"/>
<dbReference type="Pfam" id="PF09586">
    <property type="entry name" value="YfhO"/>
    <property type="match status" value="1"/>
</dbReference>
<feature type="transmembrane region" description="Helical" evidence="1">
    <location>
        <begin position="435"/>
        <end position="457"/>
    </location>
</feature>
<evidence type="ECO:0000256" key="1">
    <source>
        <dbReference type="SAM" id="Phobius"/>
    </source>
</evidence>
<feature type="transmembrane region" description="Helical" evidence="1">
    <location>
        <begin position="401"/>
        <end position="423"/>
    </location>
</feature>
<organism evidence="2 3">
    <name type="scientific">Segatella oris</name>
    <dbReference type="NCBI Taxonomy" id="28135"/>
    <lineage>
        <taxon>Bacteria</taxon>
        <taxon>Pseudomonadati</taxon>
        <taxon>Bacteroidota</taxon>
        <taxon>Bacteroidia</taxon>
        <taxon>Bacteroidales</taxon>
        <taxon>Prevotellaceae</taxon>
        <taxon>Segatella</taxon>
    </lineage>
</organism>
<evidence type="ECO:0000313" key="3">
    <source>
        <dbReference type="Proteomes" id="UP000274578"/>
    </source>
</evidence>
<feature type="transmembrane region" description="Helical" evidence="1">
    <location>
        <begin position="492"/>
        <end position="514"/>
    </location>
</feature>
<feature type="transmembrane region" description="Helical" evidence="1">
    <location>
        <begin position="172"/>
        <end position="188"/>
    </location>
</feature>
<feature type="transmembrane region" description="Helical" evidence="1">
    <location>
        <begin position="7"/>
        <end position="26"/>
    </location>
</feature>
<feature type="transmembrane region" description="Helical" evidence="1">
    <location>
        <begin position="125"/>
        <end position="144"/>
    </location>
</feature>
<sequence length="837" mass="94650">MKALKEYLPDLLVVIIFAVISFAYFFPADVDGRILYRHDASAGRGAGQETAEYHERTGKVSRWTNATFSGMPTYQTAPSYKSVSVLNQAVKAYHLWLPENVWYVFAYLLGFYILLRAYDFRRALAVLGSIIWAFSSYFFIIIAAGHIWKVMALAYLPPLIAGIVLSYRGKYLWGFIVTAIFAAFEVDANHVQMTYYYLFIILFMIIAYLVDAVRKKTMKQFMKATAVCAAGALIGVLMNISNLYHTWQYAQESMRGKSELVKKNAANQTNSGLDRDYITQWSYGVDETWTLLVPNTKGGASVPLAANTEAMKIADPNFMQIYQQLGQYWGEQPGTSGPVYVGAFVLMLFVLGLFIVKGPTKWALLAATVLSVLLSWGRNFMPFTNFFLDYIPMYSKFRTVASILVIAEFTIPLLAMMTLKKIVDEPDILTKKIKYVYISFGLTAGIALLFALMPTLFFSDFISSSEMQALKSIPAEYLTPLLSNLRSIRESIFTADCWRSFWIIVIGTLCLFLYKMKKLRVEFMMIAITVLCLADMWQVNKRYLNDGMFVEKSVREQAQPMTQTDRQILQDKALDYRVLNFASNTFNENETSFYHKSIGGYHAAKLRRYQELIDAYISPEMQKTMPAIAQAGGDMTKVNGNSIFPVLNMLNAKYFIVPLQSNQTVAIQNPYVYGNAWFVDKITYVKNANEELDGLGKLDLRHEAIADARFRSQLGESKAQDSTSIVKITAYEPNQLTYDVRSATGGIVVFSEIFYPEWTATVDGKAVELGRVNYVLRALNVDKGHHTVVLTFDPKSVKQTETVAYLSYGVLLLVVLLGVYFKRKQPHPQPLPEEGGE</sequence>
<feature type="transmembrane region" description="Helical" evidence="1">
    <location>
        <begin position="803"/>
        <end position="821"/>
    </location>
</feature>
<feature type="transmembrane region" description="Helical" evidence="1">
    <location>
        <begin position="150"/>
        <end position="167"/>
    </location>
</feature>
<dbReference type="GeneID" id="85013168"/>
<dbReference type="RefSeq" id="WP_018920483.1">
    <property type="nucleotide sequence ID" value="NZ_JBHROV010000012.1"/>
</dbReference>
<evidence type="ECO:0000313" key="2">
    <source>
        <dbReference type="EMBL" id="VEH16402.1"/>
    </source>
</evidence>